<evidence type="ECO:0000313" key="3">
    <source>
        <dbReference type="EMBL" id="SDZ82060.1"/>
    </source>
</evidence>
<keyword evidence="1" id="KW-0175">Coiled coil</keyword>
<proteinExistence type="predicted"/>
<dbReference type="EMBL" id="FNQY01000002">
    <property type="protein sequence ID" value="SDZ82060.1"/>
    <property type="molecule type" value="Genomic_DNA"/>
</dbReference>
<feature type="transmembrane region" description="Helical" evidence="2">
    <location>
        <begin position="16"/>
        <end position="39"/>
    </location>
</feature>
<keyword evidence="4" id="KW-1185">Reference proteome</keyword>
<evidence type="ECO:0000313" key="4">
    <source>
        <dbReference type="Proteomes" id="UP000199041"/>
    </source>
</evidence>
<organism evidence="3 4">
    <name type="scientific">Arachidicoccus rhizosphaerae</name>
    <dbReference type="NCBI Taxonomy" id="551991"/>
    <lineage>
        <taxon>Bacteria</taxon>
        <taxon>Pseudomonadati</taxon>
        <taxon>Bacteroidota</taxon>
        <taxon>Chitinophagia</taxon>
        <taxon>Chitinophagales</taxon>
        <taxon>Chitinophagaceae</taxon>
        <taxon>Arachidicoccus</taxon>
    </lineage>
</organism>
<keyword evidence="2" id="KW-0812">Transmembrane</keyword>
<sequence>MEKLQWLFEVFKKSKAFFIVLMLGAALWLLVKFVIPAIYNGGEAAKKAQIELLTNDLVTCRNSGAMKDIKIDSLQGVINKMTSDRLKESLEREKAERERRKKYEDAMMTVNQTKKTIDNLNKKVQNEIQ</sequence>
<dbReference type="Proteomes" id="UP000199041">
    <property type="component" value="Unassembled WGS sequence"/>
</dbReference>
<dbReference type="STRING" id="551991.SAMN05192529_102131"/>
<name>A0A1H3W4Y0_9BACT</name>
<dbReference type="RefSeq" id="WP_091393080.1">
    <property type="nucleotide sequence ID" value="NZ_FNQY01000002.1"/>
</dbReference>
<evidence type="ECO:0000256" key="1">
    <source>
        <dbReference type="SAM" id="Coils"/>
    </source>
</evidence>
<feature type="coiled-coil region" evidence="1">
    <location>
        <begin position="78"/>
        <end position="123"/>
    </location>
</feature>
<evidence type="ECO:0000256" key="2">
    <source>
        <dbReference type="SAM" id="Phobius"/>
    </source>
</evidence>
<protein>
    <submittedName>
        <fullName evidence="3">Uncharacterized protein</fullName>
    </submittedName>
</protein>
<reference evidence="3 4" key="1">
    <citation type="submission" date="2016-10" db="EMBL/GenBank/DDBJ databases">
        <authorList>
            <person name="de Groot N.N."/>
        </authorList>
    </citation>
    <scope>NUCLEOTIDE SEQUENCE [LARGE SCALE GENOMIC DNA]</scope>
    <source>
        <strain evidence="3 4">Vu-144</strain>
    </source>
</reference>
<keyword evidence="2" id="KW-1133">Transmembrane helix</keyword>
<accession>A0A1H3W4Y0</accession>
<keyword evidence="2" id="KW-0472">Membrane</keyword>
<dbReference type="AlphaFoldDB" id="A0A1H3W4Y0"/>
<gene>
    <name evidence="3" type="ORF">SAMN05192529_102131</name>
</gene>